<evidence type="ECO:0000313" key="1">
    <source>
        <dbReference type="EMBL" id="KAJ2802607.1"/>
    </source>
</evidence>
<accession>A0ACC1L7Y1</accession>
<dbReference type="Proteomes" id="UP001140087">
    <property type="component" value="Unassembled WGS sequence"/>
</dbReference>
<name>A0ACC1L7Y1_9FUNG</name>
<comment type="caution">
    <text evidence="1">The sequence shown here is derived from an EMBL/GenBank/DDBJ whole genome shotgun (WGS) entry which is preliminary data.</text>
</comment>
<proteinExistence type="predicted"/>
<dbReference type="EMBL" id="JANBUN010000592">
    <property type="protein sequence ID" value="KAJ2802607.1"/>
    <property type="molecule type" value="Genomic_DNA"/>
</dbReference>
<gene>
    <name evidence="1" type="ORF">H4R21_002353</name>
</gene>
<sequence>MFIRTISRRLRPRCACVRSFVHRRPAAAAPAPGFAHESPWTPLPEITPTDEWVAKFIVEWSMAHEVASTIEHAKSDSTATLVSQVAPVVEYAASPALKTDDVKSAATPTVPEYAKMSLQSASDTDERPADRRSEPELLRAAIGECLEEECMVRKAIKEALRQLVDSCGHSQEPSEEQYLVFRHTIDPLQRKCQDLMREIWFYQGKLARCAAPASA</sequence>
<keyword evidence="2" id="KW-1185">Reference proteome</keyword>
<evidence type="ECO:0000313" key="2">
    <source>
        <dbReference type="Proteomes" id="UP001140087"/>
    </source>
</evidence>
<protein>
    <submittedName>
        <fullName evidence="1">Uncharacterized protein</fullName>
    </submittedName>
</protein>
<reference evidence="1" key="1">
    <citation type="submission" date="2022-07" db="EMBL/GenBank/DDBJ databases">
        <title>Phylogenomic reconstructions and comparative analyses of Kickxellomycotina fungi.</title>
        <authorList>
            <person name="Reynolds N.K."/>
            <person name="Stajich J.E."/>
            <person name="Barry K."/>
            <person name="Grigoriev I.V."/>
            <person name="Crous P."/>
            <person name="Smith M.E."/>
        </authorList>
    </citation>
    <scope>NUCLEOTIDE SEQUENCE</scope>
    <source>
        <strain evidence="1">BCRC 34780</strain>
    </source>
</reference>
<organism evidence="1 2">
    <name type="scientific">Coemansia helicoidea</name>
    <dbReference type="NCBI Taxonomy" id="1286919"/>
    <lineage>
        <taxon>Eukaryota</taxon>
        <taxon>Fungi</taxon>
        <taxon>Fungi incertae sedis</taxon>
        <taxon>Zoopagomycota</taxon>
        <taxon>Kickxellomycotina</taxon>
        <taxon>Kickxellomycetes</taxon>
        <taxon>Kickxellales</taxon>
        <taxon>Kickxellaceae</taxon>
        <taxon>Coemansia</taxon>
    </lineage>
</organism>